<evidence type="ECO:0000256" key="2">
    <source>
        <dbReference type="SAM" id="MobiDB-lite"/>
    </source>
</evidence>
<feature type="compositionally biased region" description="Basic and acidic residues" evidence="2">
    <location>
        <begin position="194"/>
        <end position="205"/>
    </location>
</feature>
<organism evidence="4 5">
    <name type="scientific">Phlebiopsis gigantea (strain 11061_1 CR5-6)</name>
    <name type="common">White-rot fungus</name>
    <name type="synonym">Peniophora gigantea</name>
    <dbReference type="NCBI Taxonomy" id="745531"/>
    <lineage>
        <taxon>Eukaryota</taxon>
        <taxon>Fungi</taxon>
        <taxon>Dikarya</taxon>
        <taxon>Basidiomycota</taxon>
        <taxon>Agaricomycotina</taxon>
        <taxon>Agaricomycetes</taxon>
        <taxon>Polyporales</taxon>
        <taxon>Phanerochaetaceae</taxon>
        <taxon>Phlebiopsis</taxon>
    </lineage>
</organism>
<protein>
    <recommendedName>
        <fullName evidence="3">CBF1-interacting co-repressor CIR N-terminal domain-containing protein</fullName>
    </recommendedName>
</protein>
<gene>
    <name evidence="4" type="ORF">PHLGIDRAFT_256870</name>
</gene>
<feature type="region of interest" description="Disordered" evidence="2">
    <location>
        <begin position="109"/>
        <end position="232"/>
    </location>
</feature>
<dbReference type="Proteomes" id="UP000053257">
    <property type="component" value="Unassembled WGS sequence"/>
</dbReference>
<dbReference type="STRING" id="745531.A0A0C3S4M4"/>
<feature type="domain" description="CBF1-interacting co-repressor CIR N-terminal" evidence="3">
    <location>
        <begin position="11"/>
        <end position="47"/>
    </location>
</feature>
<keyword evidence="1" id="KW-0175">Coiled coil</keyword>
<feature type="coiled-coil region" evidence="1">
    <location>
        <begin position="25"/>
        <end position="56"/>
    </location>
</feature>
<dbReference type="AlphaFoldDB" id="A0A0C3S4M4"/>
<name>A0A0C3S4M4_PHLG1</name>
<accession>A0A0C3S4M4</accession>
<dbReference type="OrthoDB" id="2159131at2759"/>
<proteinExistence type="predicted"/>
<dbReference type="PANTHER" id="PTHR22093">
    <property type="entry name" value="LEUKOCYTE RECEPTOR CLUSTER LRC MEMBER 1"/>
    <property type="match status" value="1"/>
</dbReference>
<dbReference type="InterPro" id="IPR019339">
    <property type="entry name" value="CIR_N_dom"/>
</dbReference>
<reference evidence="4 5" key="1">
    <citation type="journal article" date="2014" name="PLoS Genet.">
        <title>Analysis of the Phlebiopsis gigantea genome, transcriptome and secretome provides insight into its pioneer colonization strategies of wood.</title>
        <authorList>
            <person name="Hori C."/>
            <person name="Ishida T."/>
            <person name="Igarashi K."/>
            <person name="Samejima M."/>
            <person name="Suzuki H."/>
            <person name="Master E."/>
            <person name="Ferreira P."/>
            <person name="Ruiz-Duenas F.J."/>
            <person name="Held B."/>
            <person name="Canessa P."/>
            <person name="Larrondo L.F."/>
            <person name="Schmoll M."/>
            <person name="Druzhinina I.S."/>
            <person name="Kubicek C.P."/>
            <person name="Gaskell J.A."/>
            <person name="Kersten P."/>
            <person name="St John F."/>
            <person name="Glasner J."/>
            <person name="Sabat G."/>
            <person name="Splinter BonDurant S."/>
            <person name="Syed K."/>
            <person name="Yadav J."/>
            <person name="Mgbeahuruike A.C."/>
            <person name="Kovalchuk A."/>
            <person name="Asiegbu F.O."/>
            <person name="Lackner G."/>
            <person name="Hoffmeister D."/>
            <person name="Rencoret J."/>
            <person name="Gutierrez A."/>
            <person name="Sun H."/>
            <person name="Lindquist E."/>
            <person name="Barry K."/>
            <person name="Riley R."/>
            <person name="Grigoriev I.V."/>
            <person name="Henrissat B."/>
            <person name="Kues U."/>
            <person name="Berka R.M."/>
            <person name="Martinez A.T."/>
            <person name="Covert S.F."/>
            <person name="Blanchette R.A."/>
            <person name="Cullen D."/>
        </authorList>
    </citation>
    <scope>NUCLEOTIDE SEQUENCE [LARGE SCALE GENOMIC DNA]</scope>
    <source>
        <strain evidence="4 5">11061_1 CR5-6</strain>
    </source>
</reference>
<dbReference type="SMART" id="SM01083">
    <property type="entry name" value="Cir_N"/>
    <property type="match status" value="1"/>
</dbReference>
<sequence>MGKLNIAHHKSYHPYRRDNIERVRRDEAEAALDEAAKEAKVMLADADARMDALRARAGAGAYKGKERAHEEEESAAGPSGAGLGSGAHINLFEEFEKKDGAAMLKTVSKKTLEGDQREQGIPLAPPEKDRTPWYSDKRPREANEDRRRRDQMRKSVHDPLTSINQQLARLSDDPRPPARSKPRPRDGPPQVAERLSRESTERQRALELIARRRREAAGSATPSTVRGGMDGAYGDQYNAHAVEEAHQRRGGGGGGRRW</sequence>
<evidence type="ECO:0000256" key="1">
    <source>
        <dbReference type="SAM" id="Coils"/>
    </source>
</evidence>
<dbReference type="HOGENOM" id="CLU_057377_0_0_1"/>
<dbReference type="EMBL" id="KN840636">
    <property type="protein sequence ID" value="KIP03060.1"/>
    <property type="molecule type" value="Genomic_DNA"/>
</dbReference>
<evidence type="ECO:0000313" key="4">
    <source>
        <dbReference type="EMBL" id="KIP03060.1"/>
    </source>
</evidence>
<feature type="region of interest" description="Disordered" evidence="2">
    <location>
        <begin position="58"/>
        <end position="83"/>
    </location>
</feature>
<dbReference type="PANTHER" id="PTHR22093:SF0">
    <property type="entry name" value="LEUKOCYTE RECEPTOR CLUSTER MEMBER 1"/>
    <property type="match status" value="1"/>
</dbReference>
<evidence type="ECO:0000259" key="3">
    <source>
        <dbReference type="SMART" id="SM01083"/>
    </source>
</evidence>
<keyword evidence="5" id="KW-1185">Reference proteome</keyword>
<feature type="compositionally biased region" description="Basic and acidic residues" evidence="2">
    <location>
        <begin position="126"/>
        <end position="157"/>
    </location>
</feature>
<evidence type="ECO:0000313" key="5">
    <source>
        <dbReference type="Proteomes" id="UP000053257"/>
    </source>
</evidence>
<dbReference type="InterPro" id="IPR039875">
    <property type="entry name" value="LENG1-like"/>
</dbReference>